<dbReference type="GeneID" id="300292363"/>
<dbReference type="RefSeq" id="WP_311773552.1">
    <property type="nucleotide sequence ID" value="NZ_JACHJC010000001.1"/>
</dbReference>
<dbReference type="InterPro" id="IPR000835">
    <property type="entry name" value="HTH_MarR-typ"/>
</dbReference>
<gene>
    <name evidence="2" type="ORF">FHU28_001775</name>
</gene>
<evidence type="ECO:0000313" key="2">
    <source>
        <dbReference type="EMBL" id="MBB5111936.1"/>
    </source>
</evidence>
<dbReference type="EMBL" id="JACHJC010000001">
    <property type="protein sequence ID" value="MBB5111936.1"/>
    <property type="molecule type" value="Genomic_DNA"/>
</dbReference>
<accession>A0ABR6MBE3</accession>
<reference evidence="2 3" key="1">
    <citation type="submission" date="2020-08" db="EMBL/GenBank/DDBJ databases">
        <title>Sequencing the genomes of 1000 actinobacteria strains.</title>
        <authorList>
            <person name="Klenk H.-P."/>
        </authorList>
    </citation>
    <scope>NUCLEOTIDE SEQUENCE [LARGE SCALE GENOMIC DNA]</scope>
    <source>
        <strain evidence="2 3">DSM 43036</strain>
    </source>
</reference>
<organism evidence="2 3">
    <name type="scientific">Micromonospora echinospora</name>
    <name type="common">Micromonospora purpurea</name>
    <dbReference type="NCBI Taxonomy" id="1877"/>
    <lineage>
        <taxon>Bacteria</taxon>
        <taxon>Bacillati</taxon>
        <taxon>Actinomycetota</taxon>
        <taxon>Actinomycetes</taxon>
        <taxon>Micromonosporales</taxon>
        <taxon>Micromonosporaceae</taxon>
        <taxon>Micromonospora</taxon>
    </lineage>
</organism>
<keyword evidence="2" id="KW-0238">DNA-binding</keyword>
<evidence type="ECO:0000259" key="1">
    <source>
        <dbReference type="Pfam" id="PF12802"/>
    </source>
</evidence>
<evidence type="ECO:0000313" key="3">
    <source>
        <dbReference type="Proteomes" id="UP000618986"/>
    </source>
</evidence>
<dbReference type="Pfam" id="PF12802">
    <property type="entry name" value="MarR_2"/>
    <property type="match status" value="1"/>
</dbReference>
<dbReference type="InterPro" id="IPR036390">
    <property type="entry name" value="WH_DNA-bd_sf"/>
</dbReference>
<sequence>MAGGRELSPRRWRILSFLALHGWATTSDIAVVAGVPRLTAHRDLTGLHTMGLVGRERSAEDRAHAWWYRITGEGTELLDRDLVLSGRPVPLRLGQRDWGAAHYLLFLPLLAVSRQDPARCGLFQWLTTLDTSVWLRERGLANLRADGYGVWLQDGRCLRFLVHVDPGPVGEVIAERERSTLGLGAVLAGYRRTDPVLPVGVVLVIARDAEREANLLADLVSRPLRAPIAITTVDLLHHHRPHEQVWRIPAAGTARHRLIDIPPPSGAFPVDSKVVGPK</sequence>
<comment type="caution">
    <text evidence="2">The sequence shown here is derived from an EMBL/GenBank/DDBJ whole genome shotgun (WGS) entry which is preliminary data.</text>
</comment>
<name>A0ABR6MBE3_MICEC</name>
<dbReference type="SUPFAM" id="SSF46785">
    <property type="entry name" value="Winged helix' DNA-binding domain"/>
    <property type="match status" value="1"/>
</dbReference>
<dbReference type="Gene3D" id="1.10.10.10">
    <property type="entry name" value="Winged helix-like DNA-binding domain superfamily/Winged helix DNA-binding domain"/>
    <property type="match status" value="1"/>
</dbReference>
<protein>
    <submittedName>
        <fullName evidence="2">DNA-binding MarR family transcriptional regulator</fullName>
    </submittedName>
</protein>
<dbReference type="Proteomes" id="UP000618986">
    <property type="component" value="Unassembled WGS sequence"/>
</dbReference>
<dbReference type="GO" id="GO:0003677">
    <property type="term" value="F:DNA binding"/>
    <property type="evidence" value="ECO:0007669"/>
    <property type="project" value="UniProtKB-KW"/>
</dbReference>
<feature type="domain" description="HTH marR-type" evidence="1">
    <location>
        <begin position="7"/>
        <end position="62"/>
    </location>
</feature>
<proteinExistence type="predicted"/>
<keyword evidence="3" id="KW-1185">Reference proteome</keyword>
<dbReference type="InterPro" id="IPR036388">
    <property type="entry name" value="WH-like_DNA-bd_sf"/>
</dbReference>